<dbReference type="PROSITE" id="PS50104">
    <property type="entry name" value="TIR"/>
    <property type="match status" value="1"/>
</dbReference>
<sequence>MGSPGGVGGSSLGCPDPSGMSGKPWIREFCGASGFRSRISELLDEGVIDKDWADFMLETSNLDTIGLIDSERSGKVSLPTTIKEPMANSKQACSPDRQSGQEQARLPKLEPKHKIFLSHSGAQKDFVRQLCKDLEAETHLPFFDQRSSSLLKGKKFAPEIIAAAQRCHVAVIVLSEEYLTSKWPMLELVEFVKAKKSDNPELELFPLFFKITVNDLSGESFEHRWKTAWADIAKDDPDRFNLSWCTKALRELRGSNGLKFQDFQHSEVFYREAIVKEISLLLPPDLLDDTSDVIGYDRLCKITAGMFVQDISDDSKSWGTHKLGLYGMGGLGKTTMCRALCRYFHEDFYGRVCHVELGSKPPLELQKMVLTKLLRLAKEVVESITSAEVGRKCLKDNMRREPVFLVIDNITDDSTSRTEALAYLEAGFHPHSRIMITSRGEDVVQALFTDPKSTFCKAMPNLTEEEAGFIFLQRAAPQRALGTLTDEERRVLSLCLGQCCFAFDGRPIREEQYHPLALRALAVYYHEIDNMNVLSWENHLEDLDKLKHSRESSDVFGILGLQFSTFDMRKKLLFLDMALYYGTSCNSYEDCVSWLADIYEERRRAMECQLQHLKRSGIINFSPSVWGTNIMMITIHDLYKEFAEWYVSEWAGSEDMVWCVYHKLPTKCLPYALQRACASNFWPDLKRIWLQNLMCVSLPPYKVQEWRNIVVLQLHSCDSLTVLHLHGLSCLRHLELFGLQNLETFYFVDSATSDSKGSIRHIECLRPAQTTLESLQYVVLKKLISLKRLPDFSMCTLLKSFEMTECDRVLRTTPSFKRCSQLENLRMDWNSCQESLPKLNTLTSLTSLRIGSTCNMDCKGNARVLEGLGACTQLQGGLTLSSLPIRSLPGLEKLSQIRSLWLRNCRHLKEIPDVSALTQLKELNISLTMLRGIPGVDRLLKLERLICTMCDMLSTLPDLHQLPNLKFLNTQCCPKLRIIPRLPPQCLHVKDQIRLVKKTEHSSEFFCQAQFDLRSGETNVFPFMTKGMAHEMDNLHHSSSSRTPAKKV</sequence>
<evidence type="ECO:0000313" key="2">
    <source>
        <dbReference type="EMBL" id="KAG0577309.1"/>
    </source>
</evidence>
<dbReference type="PRINTS" id="PR00364">
    <property type="entry name" value="DISEASERSIST"/>
</dbReference>
<organism evidence="2 3">
    <name type="scientific">Ceratodon purpureus</name>
    <name type="common">Fire moss</name>
    <name type="synonym">Dicranum purpureum</name>
    <dbReference type="NCBI Taxonomy" id="3225"/>
    <lineage>
        <taxon>Eukaryota</taxon>
        <taxon>Viridiplantae</taxon>
        <taxon>Streptophyta</taxon>
        <taxon>Embryophyta</taxon>
        <taxon>Bryophyta</taxon>
        <taxon>Bryophytina</taxon>
        <taxon>Bryopsida</taxon>
        <taxon>Dicranidae</taxon>
        <taxon>Pseudoditrichales</taxon>
        <taxon>Ditrichaceae</taxon>
        <taxon>Ceratodon</taxon>
    </lineage>
</organism>
<dbReference type="InterPro" id="IPR044974">
    <property type="entry name" value="Disease_R_plants"/>
</dbReference>
<gene>
    <name evidence="2" type="ORF">KC19_5G146900</name>
</gene>
<dbReference type="GO" id="GO:0006952">
    <property type="term" value="P:defense response"/>
    <property type="evidence" value="ECO:0007669"/>
    <property type="project" value="InterPro"/>
</dbReference>
<dbReference type="GO" id="GO:0043531">
    <property type="term" value="F:ADP binding"/>
    <property type="evidence" value="ECO:0007669"/>
    <property type="project" value="InterPro"/>
</dbReference>
<dbReference type="Gene3D" id="3.40.50.10140">
    <property type="entry name" value="Toll/interleukin-1 receptor homology (TIR) domain"/>
    <property type="match status" value="1"/>
</dbReference>
<dbReference type="InterPro" id="IPR000157">
    <property type="entry name" value="TIR_dom"/>
</dbReference>
<proteinExistence type="predicted"/>
<protein>
    <recommendedName>
        <fullName evidence="1">TIR domain-containing protein</fullName>
    </recommendedName>
</protein>
<dbReference type="Proteomes" id="UP000822688">
    <property type="component" value="Chromosome 5"/>
</dbReference>
<dbReference type="SMART" id="SM00255">
    <property type="entry name" value="TIR"/>
    <property type="match status" value="1"/>
</dbReference>
<dbReference type="GO" id="GO:0007165">
    <property type="term" value="P:signal transduction"/>
    <property type="evidence" value="ECO:0007669"/>
    <property type="project" value="InterPro"/>
</dbReference>
<dbReference type="InterPro" id="IPR002182">
    <property type="entry name" value="NB-ARC"/>
</dbReference>
<dbReference type="SUPFAM" id="SSF52058">
    <property type="entry name" value="L domain-like"/>
    <property type="match status" value="1"/>
</dbReference>
<dbReference type="Pfam" id="PF00931">
    <property type="entry name" value="NB-ARC"/>
    <property type="match status" value="1"/>
</dbReference>
<evidence type="ECO:0000313" key="3">
    <source>
        <dbReference type="Proteomes" id="UP000822688"/>
    </source>
</evidence>
<dbReference type="AlphaFoldDB" id="A0A8T0I2Y7"/>
<name>A0A8T0I2Y7_CERPU</name>
<dbReference type="Gene3D" id="3.80.10.10">
    <property type="entry name" value="Ribonuclease Inhibitor"/>
    <property type="match status" value="1"/>
</dbReference>
<dbReference type="SUPFAM" id="SSF52200">
    <property type="entry name" value="Toll/Interleukin receptor TIR domain"/>
    <property type="match status" value="1"/>
</dbReference>
<accession>A0A8T0I2Y7</accession>
<dbReference type="Pfam" id="PF13676">
    <property type="entry name" value="TIR_2"/>
    <property type="match status" value="1"/>
</dbReference>
<reference evidence="2" key="1">
    <citation type="submission" date="2020-06" db="EMBL/GenBank/DDBJ databases">
        <title>WGS assembly of Ceratodon purpureus strain R40.</title>
        <authorList>
            <person name="Carey S.B."/>
            <person name="Jenkins J."/>
            <person name="Shu S."/>
            <person name="Lovell J.T."/>
            <person name="Sreedasyam A."/>
            <person name="Maumus F."/>
            <person name="Tiley G.P."/>
            <person name="Fernandez-Pozo N."/>
            <person name="Barry K."/>
            <person name="Chen C."/>
            <person name="Wang M."/>
            <person name="Lipzen A."/>
            <person name="Daum C."/>
            <person name="Saski C.A."/>
            <person name="Payton A.C."/>
            <person name="Mcbreen J.C."/>
            <person name="Conrad R.E."/>
            <person name="Kollar L.M."/>
            <person name="Olsson S."/>
            <person name="Huttunen S."/>
            <person name="Landis J.B."/>
            <person name="Wickett N.J."/>
            <person name="Johnson M.G."/>
            <person name="Rensing S.A."/>
            <person name="Grimwood J."/>
            <person name="Schmutz J."/>
            <person name="Mcdaniel S.F."/>
        </authorList>
    </citation>
    <scope>NUCLEOTIDE SEQUENCE</scope>
    <source>
        <strain evidence="2">R40</strain>
    </source>
</reference>
<dbReference type="SUPFAM" id="SSF52540">
    <property type="entry name" value="P-loop containing nucleoside triphosphate hydrolases"/>
    <property type="match status" value="1"/>
</dbReference>
<dbReference type="Gene3D" id="3.40.50.300">
    <property type="entry name" value="P-loop containing nucleotide triphosphate hydrolases"/>
    <property type="match status" value="1"/>
</dbReference>
<keyword evidence="3" id="KW-1185">Reference proteome</keyword>
<dbReference type="EMBL" id="CM026425">
    <property type="protein sequence ID" value="KAG0577309.1"/>
    <property type="molecule type" value="Genomic_DNA"/>
</dbReference>
<evidence type="ECO:0000259" key="1">
    <source>
        <dbReference type="PROSITE" id="PS50104"/>
    </source>
</evidence>
<comment type="caution">
    <text evidence="2">The sequence shown here is derived from an EMBL/GenBank/DDBJ whole genome shotgun (WGS) entry which is preliminary data.</text>
</comment>
<dbReference type="PANTHER" id="PTHR11017:SF579">
    <property type="entry name" value="TIR DOMAIN-CONTAINING PROTEIN"/>
    <property type="match status" value="1"/>
</dbReference>
<feature type="domain" description="TIR" evidence="1">
    <location>
        <begin position="111"/>
        <end position="282"/>
    </location>
</feature>
<dbReference type="Pfam" id="PF23952">
    <property type="entry name" value="LRR_EndoS"/>
    <property type="match status" value="1"/>
</dbReference>
<dbReference type="InterPro" id="IPR027417">
    <property type="entry name" value="P-loop_NTPase"/>
</dbReference>
<dbReference type="PANTHER" id="PTHR11017">
    <property type="entry name" value="LEUCINE-RICH REPEAT-CONTAINING PROTEIN"/>
    <property type="match status" value="1"/>
</dbReference>
<dbReference type="InterPro" id="IPR032675">
    <property type="entry name" value="LRR_dom_sf"/>
</dbReference>
<dbReference type="InterPro" id="IPR035897">
    <property type="entry name" value="Toll_tir_struct_dom_sf"/>
</dbReference>